<dbReference type="AlphaFoldDB" id="A0A381ZW78"/>
<sequence>MPLLKELHQKNVTETVLAGYSLLFGLKSLFMVYIQITKYGELI</sequence>
<keyword evidence="1" id="KW-0812">Transmembrane</keyword>
<gene>
    <name evidence="2" type="ORF">METZ01_LOCUS146380</name>
</gene>
<protein>
    <submittedName>
        <fullName evidence="2">Uncharacterized protein</fullName>
    </submittedName>
</protein>
<reference evidence="2" key="1">
    <citation type="submission" date="2018-05" db="EMBL/GenBank/DDBJ databases">
        <authorList>
            <person name="Lanie J.A."/>
            <person name="Ng W.-L."/>
            <person name="Kazmierczak K.M."/>
            <person name="Andrzejewski T.M."/>
            <person name="Davidsen T.M."/>
            <person name="Wayne K.J."/>
            <person name="Tettelin H."/>
            <person name="Glass J.I."/>
            <person name="Rusch D."/>
            <person name="Podicherti R."/>
            <person name="Tsui H.-C.T."/>
            <person name="Winkler M.E."/>
        </authorList>
    </citation>
    <scope>NUCLEOTIDE SEQUENCE</scope>
</reference>
<organism evidence="2">
    <name type="scientific">marine metagenome</name>
    <dbReference type="NCBI Taxonomy" id="408172"/>
    <lineage>
        <taxon>unclassified sequences</taxon>
        <taxon>metagenomes</taxon>
        <taxon>ecological metagenomes</taxon>
    </lineage>
</organism>
<accession>A0A381ZW78</accession>
<dbReference type="EMBL" id="UINC01022915">
    <property type="protein sequence ID" value="SVA93526.1"/>
    <property type="molecule type" value="Genomic_DNA"/>
</dbReference>
<keyword evidence="1" id="KW-1133">Transmembrane helix</keyword>
<proteinExistence type="predicted"/>
<name>A0A381ZW78_9ZZZZ</name>
<evidence type="ECO:0000313" key="2">
    <source>
        <dbReference type="EMBL" id="SVA93526.1"/>
    </source>
</evidence>
<feature type="transmembrane region" description="Helical" evidence="1">
    <location>
        <begin position="12"/>
        <end position="36"/>
    </location>
</feature>
<keyword evidence="1" id="KW-0472">Membrane</keyword>
<evidence type="ECO:0000256" key="1">
    <source>
        <dbReference type="SAM" id="Phobius"/>
    </source>
</evidence>